<evidence type="ECO:0000313" key="4">
    <source>
        <dbReference type="Proteomes" id="UP000000689"/>
    </source>
</evidence>
<evidence type="ECO:0000256" key="1">
    <source>
        <dbReference type="SAM" id="Phobius"/>
    </source>
</evidence>
<protein>
    <recommendedName>
        <fullName evidence="2">DUF1279 domain-containing protein</fullName>
    </recommendedName>
</protein>
<dbReference type="PANTHER" id="PTHR21377">
    <property type="entry name" value="PROTEIN FAM210B, MITOCHONDRIAL"/>
    <property type="match status" value="1"/>
</dbReference>
<dbReference type="PANTHER" id="PTHR21377:SF0">
    <property type="entry name" value="PROTEIN FAM210B, MITOCHONDRIAL"/>
    <property type="match status" value="1"/>
</dbReference>
<dbReference type="GeneID" id="11495757"/>
<dbReference type="AlphaFoldDB" id="G0WEL5"/>
<reference evidence="3 4" key="1">
    <citation type="journal article" date="2011" name="Proc. Natl. Acad. Sci. U.S.A.">
        <title>Evolutionary erosion of yeast sex chromosomes by mating-type switching accidents.</title>
        <authorList>
            <person name="Gordon J.L."/>
            <person name="Armisen D."/>
            <person name="Proux-Wera E."/>
            <person name="Oheigeartaigh S.S."/>
            <person name="Byrne K.P."/>
            <person name="Wolfe K.H."/>
        </authorList>
    </citation>
    <scope>NUCLEOTIDE SEQUENCE [LARGE SCALE GENOMIC DNA]</scope>
    <source>
        <strain evidence="4">ATCC 10597 / BCRC 20456 / CBS 421 / NBRC 0211 / NRRL Y-12639</strain>
    </source>
</reference>
<dbReference type="GO" id="GO:0005739">
    <property type="term" value="C:mitochondrion"/>
    <property type="evidence" value="ECO:0007669"/>
    <property type="project" value="TreeGrafter"/>
</dbReference>
<accession>G0WEL5</accession>
<dbReference type="RefSeq" id="XP_003671469.1">
    <property type="nucleotide sequence ID" value="XM_003671421.1"/>
</dbReference>
<evidence type="ECO:0000259" key="2">
    <source>
        <dbReference type="Pfam" id="PF06916"/>
    </source>
</evidence>
<proteinExistence type="predicted"/>
<name>G0WEL5_NAUDC</name>
<dbReference type="Pfam" id="PF06916">
    <property type="entry name" value="FAM210A-B_dom"/>
    <property type="match status" value="1"/>
</dbReference>
<organism evidence="3 4">
    <name type="scientific">Naumovozyma dairenensis (strain ATCC 10597 / BCRC 20456 / CBS 421 / NBRC 0211 / NRRL Y-12639)</name>
    <name type="common">Saccharomyces dairenensis</name>
    <dbReference type="NCBI Taxonomy" id="1071378"/>
    <lineage>
        <taxon>Eukaryota</taxon>
        <taxon>Fungi</taxon>
        <taxon>Dikarya</taxon>
        <taxon>Ascomycota</taxon>
        <taxon>Saccharomycotina</taxon>
        <taxon>Saccharomycetes</taxon>
        <taxon>Saccharomycetales</taxon>
        <taxon>Saccharomycetaceae</taxon>
        <taxon>Naumovozyma</taxon>
    </lineage>
</organism>
<dbReference type="OMA" id="FSAWRRN"/>
<dbReference type="HOGENOM" id="CLU_059211_2_0_1"/>
<dbReference type="InterPro" id="IPR045866">
    <property type="entry name" value="FAM210A/B-like"/>
</dbReference>
<feature type="domain" description="DUF1279" evidence="2">
    <location>
        <begin position="49"/>
        <end position="162"/>
    </location>
</feature>
<keyword evidence="1" id="KW-1133">Transmembrane helix</keyword>
<dbReference type="InterPro" id="IPR009688">
    <property type="entry name" value="FAM210A/B-like_dom"/>
</dbReference>
<evidence type="ECO:0000313" key="3">
    <source>
        <dbReference type="EMBL" id="CCD26226.1"/>
    </source>
</evidence>
<keyword evidence="1" id="KW-0812">Transmembrane</keyword>
<dbReference type="Proteomes" id="UP000000689">
    <property type="component" value="Chromosome 8"/>
</dbReference>
<dbReference type="EMBL" id="HE580274">
    <property type="protein sequence ID" value="CCD26226.1"/>
    <property type="molecule type" value="Genomic_DNA"/>
</dbReference>
<keyword evidence="1" id="KW-0472">Membrane</keyword>
<sequence>MFSSRLKTLRNGLSPFLSIPIRRKFRTQPLRRFATQQAPNSSTVINKKGIKALMSKYGYTALFIYIGLTLIDLPLCFLLVHSLGKDKIEIYKEKAKKILGMKEKPITDDNEVVLDENDKKSGSLSRWDSFKRSPLLTEFLIAYGIHKSLIIVRLPLTAAITPGMVKILKHWGFQLGKKSNVTNTLGTNAPLRYRTSNPNDIIKPNIKDPNQIHPSTTITKKHKWFNGIM</sequence>
<dbReference type="eggNOG" id="KOG4526">
    <property type="taxonomic scope" value="Eukaryota"/>
</dbReference>
<dbReference type="OrthoDB" id="426386at2759"/>
<dbReference type="KEGG" id="ndi:NDAI_0H00520"/>
<feature type="transmembrane region" description="Helical" evidence="1">
    <location>
        <begin position="57"/>
        <end position="80"/>
    </location>
</feature>
<keyword evidence="4" id="KW-1185">Reference proteome</keyword>
<gene>
    <name evidence="3" type="primary">NDAI0H00520</name>
    <name evidence="3" type="ordered locus">NDAI_0H00520</name>
</gene>